<evidence type="ECO:0000256" key="1">
    <source>
        <dbReference type="ARBA" id="ARBA00004496"/>
    </source>
</evidence>
<evidence type="ECO:0000256" key="3">
    <source>
        <dbReference type="ARBA" id="ARBA00008672"/>
    </source>
</evidence>
<comment type="caution">
    <text evidence="14">The sequence shown here is derived from an EMBL/GenBank/DDBJ whole genome shotgun (WGS) entry which is preliminary data.</text>
</comment>
<organism evidence="14 15">
    <name type="scientific">Steinernema hermaphroditum</name>
    <dbReference type="NCBI Taxonomy" id="289476"/>
    <lineage>
        <taxon>Eukaryota</taxon>
        <taxon>Metazoa</taxon>
        <taxon>Ecdysozoa</taxon>
        <taxon>Nematoda</taxon>
        <taxon>Chromadorea</taxon>
        <taxon>Rhabditida</taxon>
        <taxon>Tylenchina</taxon>
        <taxon>Panagrolaimomorpha</taxon>
        <taxon>Strongyloidoidea</taxon>
        <taxon>Steinernematidae</taxon>
        <taxon>Steinernema</taxon>
    </lineage>
</organism>
<keyword evidence="5 10" id="KW-0489">Methyltransferase</keyword>
<dbReference type="InterPro" id="IPR025286">
    <property type="entry name" value="MOFRL_assoc_dom"/>
</dbReference>
<feature type="domain" description="MOFRL" evidence="12">
    <location>
        <begin position="399"/>
        <end position="513"/>
    </location>
</feature>
<dbReference type="InterPro" id="IPR039760">
    <property type="entry name" value="MOFRL_protein"/>
</dbReference>
<evidence type="ECO:0000256" key="4">
    <source>
        <dbReference type="ARBA" id="ARBA00022490"/>
    </source>
</evidence>
<evidence type="ECO:0000256" key="6">
    <source>
        <dbReference type="ARBA" id="ARBA00022679"/>
    </source>
</evidence>
<keyword evidence="9" id="KW-0687">Ribonucleoprotein</keyword>
<dbReference type="GO" id="GO:0032259">
    <property type="term" value="P:methylation"/>
    <property type="evidence" value="ECO:0007669"/>
    <property type="project" value="UniProtKB-KW"/>
</dbReference>
<gene>
    <name evidence="14" type="ORF">QR680_012406</name>
</gene>
<comment type="similarity">
    <text evidence="2">Belongs to the glycerate kinase type-2 family.</text>
</comment>
<evidence type="ECO:0000256" key="9">
    <source>
        <dbReference type="ARBA" id="ARBA00023274"/>
    </source>
</evidence>
<dbReference type="GO" id="GO:0006412">
    <property type="term" value="P:translation"/>
    <property type="evidence" value="ECO:0007669"/>
    <property type="project" value="InterPro"/>
</dbReference>
<dbReference type="Pfam" id="PF01780">
    <property type="entry name" value="Ribosomal_L37ae"/>
    <property type="match status" value="1"/>
</dbReference>
<dbReference type="InterPro" id="IPR019369">
    <property type="entry name" value="Efm5/EEF1AKMT1"/>
</dbReference>
<evidence type="ECO:0000256" key="8">
    <source>
        <dbReference type="ARBA" id="ARBA00022980"/>
    </source>
</evidence>
<dbReference type="InterPro" id="IPR011332">
    <property type="entry name" value="Ribosomal_zn-bd"/>
</dbReference>
<evidence type="ECO:0000259" key="12">
    <source>
        <dbReference type="Pfam" id="PF05161"/>
    </source>
</evidence>
<name>A0AA39I4P0_9BILA</name>
<proteinExistence type="inferred from homology"/>
<keyword evidence="7" id="KW-0862">Zinc</keyword>
<feature type="region of interest" description="Disordered" evidence="11">
    <location>
        <begin position="1"/>
        <end position="34"/>
    </location>
</feature>
<dbReference type="InterPro" id="IPR002052">
    <property type="entry name" value="DNA_methylase_N6_adenine_CS"/>
</dbReference>
<keyword evidence="4 10" id="KW-0963">Cytoplasm</keyword>
<dbReference type="EC" id="2.1.1.-" evidence="10"/>
<dbReference type="FunFam" id="2.20.25.30:FF:000002">
    <property type="entry name" value="60S ribosomal protein L37a"/>
    <property type="match status" value="1"/>
</dbReference>
<dbReference type="GO" id="GO:0003676">
    <property type="term" value="F:nucleic acid binding"/>
    <property type="evidence" value="ECO:0007669"/>
    <property type="project" value="InterPro"/>
</dbReference>
<keyword evidence="8" id="KW-0689">Ribosomal protein</keyword>
<dbReference type="Gene3D" id="2.20.25.30">
    <property type="match status" value="1"/>
</dbReference>
<dbReference type="PROSITE" id="PS00092">
    <property type="entry name" value="N6_MTASE"/>
    <property type="match status" value="1"/>
</dbReference>
<feature type="domain" description="MOFRL-associated" evidence="13">
    <location>
        <begin position="121"/>
        <end position="310"/>
    </location>
</feature>
<comment type="subcellular location">
    <subcellularLocation>
        <location evidence="1 10">Cytoplasm</location>
    </subcellularLocation>
</comment>
<comment type="similarity">
    <text evidence="10">Belongs to the class I-like SAM-binding methyltransferase superfamily. EFM5 family.</text>
</comment>
<evidence type="ECO:0000259" key="13">
    <source>
        <dbReference type="Pfam" id="PF13660"/>
    </source>
</evidence>
<dbReference type="SUPFAM" id="SSF57829">
    <property type="entry name" value="Zn-binding ribosomal proteins"/>
    <property type="match status" value="1"/>
</dbReference>
<evidence type="ECO:0000256" key="7">
    <source>
        <dbReference type="ARBA" id="ARBA00022833"/>
    </source>
</evidence>
<evidence type="ECO:0000313" key="15">
    <source>
        <dbReference type="Proteomes" id="UP001175271"/>
    </source>
</evidence>
<dbReference type="NCBIfam" id="TIGR00280">
    <property type="entry name" value="eL43_euk_arch"/>
    <property type="match status" value="1"/>
</dbReference>
<dbReference type="Gene3D" id="3.40.50.10180">
    <property type="entry name" value="Glycerate kinase, MOFRL-like N-terminal domain"/>
    <property type="match status" value="1"/>
</dbReference>
<dbReference type="InterPro" id="IPR037035">
    <property type="entry name" value="GK-like_C_sf"/>
</dbReference>
<dbReference type="InterPro" id="IPR038614">
    <property type="entry name" value="GK_N_sf"/>
</dbReference>
<dbReference type="GO" id="GO:0008887">
    <property type="term" value="F:glycerate kinase activity"/>
    <property type="evidence" value="ECO:0007669"/>
    <property type="project" value="InterPro"/>
</dbReference>
<evidence type="ECO:0000313" key="14">
    <source>
        <dbReference type="EMBL" id="KAK0416304.1"/>
    </source>
</evidence>
<dbReference type="InterPro" id="IPR041370">
    <property type="entry name" value="Mlase_EEF1AKMT1/ZCCHC4"/>
</dbReference>
<dbReference type="SUPFAM" id="SSF82544">
    <property type="entry name" value="GckA/TtuD-like"/>
    <property type="match status" value="1"/>
</dbReference>
<dbReference type="Proteomes" id="UP001175271">
    <property type="component" value="Unassembled WGS sequence"/>
</dbReference>
<keyword evidence="6 10" id="KW-0808">Transferase</keyword>
<evidence type="ECO:0000256" key="2">
    <source>
        <dbReference type="ARBA" id="ARBA00005393"/>
    </source>
</evidence>
<dbReference type="EMBL" id="JAUCMV010000002">
    <property type="protein sequence ID" value="KAK0416304.1"/>
    <property type="molecule type" value="Genomic_DNA"/>
</dbReference>
<dbReference type="GO" id="GO:0003735">
    <property type="term" value="F:structural constituent of ribosome"/>
    <property type="evidence" value="ECO:0007669"/>
    <property type="project" value="InterPro"/>
</dbReference>
<dbReference type="Pfam" id="PF05161">
    <property type="entry name" value="MOFRL"/>
    <property type="match status" value="1"/>
</dbReference>
<dbReference type="Pfam" id="PF13660">
    <property type="entry name" value="DUF4147"/>
    <property type="match status" value="1"/>
</dbReference>
<dbReference type="GO" id="GO:0022625">
    <property type="term" value="C:cytosolic large ribosomal subunit"/>
    <property type="evidence" value="ECO:0007669"/>
    <property type="project" value="UniProtKB-ARBA"/>
</dbReference>
<dbReference type="PANTHER" id="PTHR12227">
    <property type="entry name" value="GLYCERATE KINASE"/>
    <property type="match status" value="1"/>
</dbReference>
<sequence length="814" mass="88714">MERIAGNMPGNESILAHQSPNSFKRKTKANKEEGLEPREAAIPGSRVDAVGLSAAEVAVIPIENKNTSRNCEICIGAPRKCTPGGRPSGLRGIGVPEGRRYREATVFFGEGHRSRSLVRDANRLHYNDRVYSLKNNAYIVAFGKAAASMVEGAEEVLGDDLVAGIASVPIGTVVNPSLKSRFLEGARHNLPDETALQSTRRIVEFLEGVKQDEKNIVVVLISGGGSALLPLPIDGVSLEEKLATIKALTSRGFDIKQLNVVRQKLSKVKGGKLAQIAAPCQVLGVIMSDIVGDPVSLIASGPTVLQESTSFPEIDFSVLPESVSRALQNPEVVPTVSSSNANNSIVCNNRIALDAAAEFFRSRGYTVEIATATLEGDASERADLMRDTVVGMAEKRKHVVLFGGETTVRFPEGAQCGKGGRNQELALATLRNLALEKKLPSRFAFMSAGTDGHDGPTDAAGALFGAEDVQEAGRSLQEMSKHLDAKNSYAFWSEFQCGKCHLKPGLTGTNVMDLQIVLAKRTKKVGIVGKYGTRYGASLRKMVKKMEVTQHSKYTCVFCGKESMKRTCVGIWKCSKCNKCVAGGAYVYSTTAAATVRSTIRQGPIMDDDIPTLPADTLTILNEFRKQQEDFLTGKVPEKVPEDWQLSQFWYSEETTARLAKECVEALGEEGGQLACISCPTLIAELVKAEAVQNSKVKVVLFEFDDRFGAKYPDLFHRYDYRNPHAVEEKFRAHFDLIIADPPFLSDECLVKTSQTIRILSKSEKTKILVCTGAIMEEMAKRLLNASRTRFEPKHANNLANDFACFANYETSTL</sequence>
<dbReference type="HAMAP" id="MF_03187">
    <property type="entry name" value="Methyltr_EFM5"/>
    <property type="match status" value="1"/>
</dbReference>
<evidence type="ECO:0000256" key="11">
    <source>
        <dbReference type="SAM" id="MobiDB-lite"/>
    </source>
</evidence>
<dbReference type="Pfam" id="PF10237">
    <property type="entry name" value="N6-adenineMlase"/>
    <property type="match status" value="1"/>
</dbReference>
<protein>
    <recommendedName>
        <fullName evidence="10">Protein-lysine N-methyltransferase QR680_012406</fullName>
        <ecNumber evidence="10">2.1.1.-</ecNumber>
    </recommendedName>
</protein>
<dbReference type="GO" id="GO:0016279">
    <property type="term" value="F:protein-lysine N-methyltransferase activity"/>
    <property type="evidence" value="ECO:0007669"/>
    <property type="project" value="UniProtKB-UniRule"/>
</dbReference>
<dbReference type="PANTHER" id="PTHR12227:SF0">
    <property type="entry name" value="GLYCERATE KINASE"/>
    <property type="match status" value="1"/>
</dbReference>
<reference evidence="14" key="1">
    <citation type="submission" date="2023-06" db="EMBL/GenBank/DDBJ databases">
        <title>Genomic analysis of the entomopathogenic nematode Steinernema hermaphroditum.</title>
        <authorList>
            <person name="Schwarz E.M."/>
            <person name="Heppert J.K."/>
            <person name="Baniya A."/>
            <person name="Schwartz H.T."/>
            <person name="Tan C.-H."/>
            <person name="Antoshechkin I."/>
            <person name="Sternberg P.W."/>
            <person name="Goodrich-Blair H."/>
            <person name="Dillman A.R."/>
        </authorList>
    </citation>
    <scope>NUCLEOTIDE SEQUENCE</scope>
    <source>
        <strain evidence="14">PS9179</strain>
        <tissue evidence="14">Whole animal</tissue>
    </source>
</reference>
<dbReference type="InterPro" id="IPR011331">
    <property type="entry name" value="Ribosomal_eL37/eL43"/>
</dbReference>
<accession>A0AA39I4P0</accession>
<dbReference type="InterPro" id="IPR002674">
    <property type="entry name" value="Ribosomal_eL43"/>
</dbReference>
<dbReference type="InterPro" id="IPR007835">
    <property type="entry name" value="MOFRL"/>
</dbReference>
<dbReference type="Gene3D" id="3.40.1480.10">
    <property type="entry name" value="MOFRL domain"/>
    <property type="match status" value="1"/>
</dbReference>
<evidence type="ECO:0000256" key="5">
    <source>
        <dbReference type="ARBA" id="ARBA00022603"/>
    </source>
</evidence>
<evidence type="ECO:0000256" key="10">
    <source>
        <dbReference type="HAMAP-Rule" id="MF_03187"/>
    </source>
</evidence>
<dbReference type="AlphaFoldDB" id="A0AA39I4P0"/>
<comment type="function">
    <text evidence="10">S-adenosyl-L-methionine-dependent protein-lysine N-methyltransferase that methylates elongation factor 1-alpha.</text>
</comment>
<keyword evidence="15" id="KW-1185">Reference proteome</keyword>
<comment type="similarity">
    <text evidence="3">Belongs to the eukaryotic ribosomal protein eL43 family.</text>
</comment>
<dbReference type="HAMAP" id="MF_00327">
    <property type="entry name" value="Ribosomal_eL43"/>
    <property type="match status" value="1"/>
</dbReference>